<dbReference type="FunFam" id="3.30.54.20:FF:000001">
    <property type="entry name" value="Alanine--tRNA ligase"/>
    <property type="match status" value="1"/>
</dbReference>
<keyword evidence="11 14" id="KW-0030">Aminoacyl-tRNA synthetase</keyword>
<keyword evidence="6 14" id="KW-0547">Nucleotide-binding</keyword>
<protein>
    <recommendedName>
        <fullName evidence="14">Alanine--tRNA ligase</fullName>
        <ecNumber evidence="14">6.1.1.7</ecNumber>
    </recommendedName>
    <alternativeName>
        <fullName evidence="14">Alanyl-tRNA synthetase</fullName>
        <shortName evidence="14">AlaRS</shortName>
    </alternativeName>
</protein>
<dbReference type="HAMAP" id="MF_00036_B">
    <property type="entry name" value="Ala_tRNA_synth_B"/>
    <property type="match status" value="1"/>
</dbReference>
<feature type="domain" description="Alanyl-transfer RNA synthetases family profile" evidence="16">
    <location>
        <begin position="4"/>
        <end position="711"/>
    </location>
</feature>
<feature type="binding site" evidence="14">
    <location>
        <position position="668"/>
    </location>
    <ligand>
        <name>Zn(2+)</name>
        <dbReference type="ChEBI" id="CHEBI:29105"/>
    </ligand>
</feature>
<feature type="binding site" evidence="14">
    <location>
        <position position="566"/>
    </location>
    <ligand>
        <name>Zn(2+)</name>
        <dbReference type="ChEBI" id="CHEBI:29105"/>
    </ligand>
</feature>
<dbReference type="CDD" id="cd00673">
    <property type="entry name" value="AlaRS_core"/>
    <property type="match status" value="1"/>
</dbReference>
<dbReference type="GO" id="GO:0016740">
    <property type="term" value="F:transferase activity"/>
    <property type="evidence" value="ECO:0007669"/>
    <property type="project" value="UniProtKB-ARBA"/>
</dbReference>
<dbReference type="PANTHER" id="PTHR11777">
    <property type="entry name" value="ALANYL-TRNA SYNTHETASE"/>
    <property type="match status" value="1"/>
</dbReference>
<evidence type="ECO:0000256" key="1">
    <source>
        <dbReference type="ARBA" id="ARBA00004496"/>
    </source>
</evidence>
<keyword evidence="4 14" id="KW-0436">Ligase</keyword>
<dbReference type="InterPro" id="IPR009000">
    <property type="entry name" value="Transl_B-barrel_sf"/>
</dbReference>
<keyword evidence="3 14" id="KW-0820">tRNA-binding</keyword>
<comment type="cofactor">
    <cofactor evidence="14">
        <name>Zn(2+)</name>
        <dbReference type="ChEBI" id="CHEBI:29105"/>
    </cofactor>
    <text evidence="14">Binds 1 zinc ion per subunit.</text>
</comment>
<dbReference type="GO" id="GO:0008270">
    <property type="term" value="F:zinc ion binding"/>
    <property type="evidence" value="ECO:0007669"/>
    <property type="project" value="UniProtKB-UniRule"/>
</dbReference>
<dbReference type="InterPro" id="IPR003156">
    <property type="entry name" value="DHHA1_dom"/>
</dbReference>
<dbReference type="GO" id="GO:0005524">
    <property type="term" value="F:ATP binding"/>
    <property type="evidence" value="ECO:0007669"/>
    <property type="project" value="UniProtKB-UniRule"/>
</dbReference>
<dbReference type="Gene3D" id="3.10.310.40">
    <property type="match status" value="1"/>
</dbReference>
<dbReference type="Gene3D" id="3.30.980.10">
    <property type="entry name" value="Threonyl-trna Synthetase, Chain A, domain 2"/>
    <property type="match status" value="1"/>
</dbReference>
<comment type="similarity">
    <text evidence="2 14">Belongs to the class-II aminoacyl-tRNA synthetase family.</text>
</comment>
<dbReference type="GO" id="GO:0140096">
    <property type="term" value="F:catalytic activity, acting on a protein"/>
    <property type="evidence" value="ECO:0007669"/>
    <property type="project" value="UniProtKB-ARBA"/>
</dbReference>
<gene>
    <name evidence="14" type="primary">alaS</name>
    <name evidence="17" type="ORF">Y919_00475</name>
</gene>
<dbReference type="EC" id="6.1.1.7" evidence="14"/>
<dbReference type="GO" id="GO:0005829">
    <property type="term" value="C:cytosol"/>
    <property type="evidence" value="ECO:0007669"/>
    <property type="project" value="TreeGrafter"/>
</dbReference>
<dbReference type="GO" id="GO:0004813">
    <property type="term" value="F:alanine-tRNA ligase activity"/>
    <property type="evidence" value="ECO:0007669"/>
    <property type="project" value="UniProtKB-UniRule"/>
</dbReference>
<dbReference type="Proteomes" id="UP000029622">
    <property type="component" value="Unassembled WGS sequence"/>
</dbReference>
<dbReference type="PROSITE" id="PS50860">
    <property type="entry name" value="AA_TRNA_LIGASE_II_ALA"/>
    <property type="match status" value="1"/>
</dbReference>
<dbReference type="FunFam" id="3.30.980.10:FF:000004">
    <property type="entry name" value="Alanine--tRNA ligase, cytoplasmic"/>
    <property type="match status" value="1"/>
</dbReference>
<keyword evidence="10 14" id="KW-0648">Protein biosynthesis</keyword>
<comment type="subcellular location">
    <subcellularLocation>
        <location evidence="1 14">Cytoplasm</location>
    </subcellularLocation>
</comment>
<dbReference type="STRING" id="1156417.Y919_00475"/>
<keyword evidence="5 14" id="KW-0479">Metal-binding</keyword>
<dbReference type="InterPro" id="IPR023033">
    <property type="entry name" value="Ala_tRNA_ligase_euk/bac"/>
</dbReference>
<evidence type="ECO:0000256" key="11">
    <source>
        <dbReference type="ARBA" id="ARBA00023146"/>
    </source>
</evidence>
<dbReference type="SUPFAM" id="SSF50447">
    <property type="entry name" value="Translation proteins"/>
    <property type="match status" value="1"/>
</dbReference>
<dbReference type="Pfam" id="PF07973">
    <property type="entry name" value="tRNA_SAD"/>
    <property type="match status" value="1"/>
</dbReference>
<dbReference type="SUPFAM" id="SSF55681">
    <property type="entry name" value="Class II aaRS and biotin synthetases"/>
    <property type="match status" value="1"/>
</dbReference>
<keyword evidence="7 14" id="KW-0862">Zinc</keyword>
<keyword evidence="15" id="KW-0175">Coiled coil</keyword>
<dbReference type="Gene3D" id="2.40.30.130">
    <property type="match status" value="1"/>
</dbReference>
<dbReference type="Pfam" id="PF02272">
    <property type="entry name" value="DHHA1"/>
    <property type="match status" value="1"/>
</dbReference>
<feature type="coiled-coil region" evidence="15">
    <location>
        <begin position="709"/>
        <end position="761"/>
    </location>
</feature>
<dbReference type="SUPFAM" id="SSF55186">
    <property type="entry name" value="ThrRS/AlaRS common domain"/>
    <property type="match status" value="1"/>
</dbReference>
<comment type="function">
    <text evidence="12 14">Catalyzes the attachment of alanine to tRNA(Ala) in a two-step reaction: alanine is first activated by ATP to form Ala-AMP and then transferred to the acceptor end of tRNA(Ala). Also edits incorrectly charged Ser-tRNA(Ala) and Gly-tRNA(Ala) via its editing domain.</text>
</comment>
<dbReference type="EMBL" id="AZTB01000001">
    <property type="protein sequence ID" value="KGG81472.1"/>
    <property type="molecule type" value="Genomic_DNA"/>
</dbReference>
<dbReference type="GO" id="GO:0000049">
    <property type="term" value="F:tRNA binding"/>
    <property type="evidence" value="ECO:0007669"/>
    <property type="project" value="UniProtKB-KW"/>
</dbReference>
<evidence type="ECO:0000256" key="7">
    <source>
        <dbReference type="ARBA" id="ARBA00022833"/>
    </source>
</evidence>
<evidence type="ECO:0000256" key="13">
    <source>
        <dbReference type="ARBA" id="ARBA00048300"/>
    </source>
</evidence>
<evidence type="ECO:0000256" key="3">
    <source>
        <dbReference type="ARBA" id="ARBA00022555"/>
    </source>
</evidence>
<dbReference type="InterPro" id="IPR045864">
    <property type="entry name" value="aa-tRNA-synth_II/BPL/LPL"/>
</dbReference>
<evidence type="ECO:0000256" key="10">
    <source>
        <dbReference type="ARBA" id="ARBA00022917"/>
    </source>
</evidence>
<evidence type="ECO:0000256" key="2">
    <source>
        <dbReference type="ARBA" id="ARBA00008226"/>
    </source>
</evidence>
<evidence type="ECO:0000256" key="14">
    <source>
        <dbReference type="HAMAP-Rule" id="MF_00036"/>
    </source>
</evidence>
<dbReference type="Gene3D" id="3.30.54.20">
    <property type="match status" value="1"/>
</dbReference>
<sequence>MKKLSLHEVRSEFLNFFKEKEHLIVPSYSLIPKNDRSLLLINAGMAPLKPYFVGKEEPPRKRMATCQKCVRTGDIENVGKTDRHATFFEMLGNFSFGDYFKEEAIKWAWEFITKRLQIPEDKLWVSVYYEDDEAFEIWNKVIGIDSNRIIRLGKEDNFWELEIGPCGPCSEIYVDRGEKYGCGKDDCKPGCDCDRYVEVWNLVFSQFDKDENGNYKDLPNPNIDTGMGLERITAVLQGASNIFEIEPVKSILNKVEEISGVVYGKDYKKDTSIRVITDHIRAITFLVGDGVLPSNEGRGYVLRRLIRRAARHGKLLGINEKFLSRLSNIVIENWKEVYPELEERQVQIKSVIDIEEDKFNETIDQGINILREYIEKIKSRGETKLDGESAFKLYDTYGFPLDLTREILEEEGLTVDELGFNREMDKQRERARKARAEKDSQAWDIDIEGFDIDKGKTIFRGYNNIRLETEILNIIKDNKVVKKLEKGQEGILVLKETPFYPESGGQVGDKGKLLNSNFECEVFDTKKGSKGVILHKVIVKNGEVSEGDKVEAIVDEKKRLDAARNHSATHLLHRALKDIVGEHVNQAGSLVEPDRLRFDFTHFEGLNKDTLEKIEKLVNEKILQSLNVETFEVSLDEAIKMGAVALFGEKYGEKVRVVKMGDYSLELCGGTHISNTSQIGMFKIVSESGVASGIRRIEAITGIKVFEYLNNMEKKINSLAELLKTNKKEILDKTKALIDQNKLLEKEIDNLKSKIASSKVDDIVSEKVEIDGLNLIVKRIDDMGINELRQLGDRIRDKMGSVLVVLGSVKNDKISFVAMATKDLVSKGIHAGNIIREVAKETGGGGGGRPDMAQAGGKDVSKIDIALSKVVDIVKGQL</sequence>
<proteinExistence type="inferred from homology"/>
<dbReference type="GO" id="GO:0002161">
    <property type="term" value="F:aminoacyl-tRNA deacylase activity"/>
    <property type="evidence" value="ECO:0007669"/>
    <property type="project" value="TreeGrafter"/>
</dbReference>
<accession>A0A096BKU8</accession>
<evidence type="ECO:0000256" key="4">
    <source>
        <dbReference type="ARBA" id="ARBA00022598"/>
    </source>
</evidence>
<keyword evidence="14" id="KW-0963">Cytoplasm</keyword>
<evidence type="ECO:0000256" key="9">
    <source>
        <dbReference type="ARBA" id="ARBA00022884"/>
    </source>
</evidence>
<dbReference type="InterPro" id="IPR012947">
    <property type="entry name" value="tRNA_SAD"/>
</dbReference>
<dbReference type="FunFam" id="2.40.30.130:FF:000001">
    <property type="entry name" value="Alanine--tRNA ligase"/>
    <property type="match status" value="1"/>
</dbReference>
<reference evidence="17 18" key="1">
    <citation type="submission" date="2013-12" db="EMBL/GenBank/DDBJ databases">
        <title>Draft genome sequence of Caloranaerobacter sp. H53214.</title>
        <authorList>
            <person name="Jiang L.J."/>
            <person name="Shao Z.Z."/>
            <person name="Long M.N."/>
        </authorList>
    </citation>
    <scope>NUCLEOTIDE SEQUENCE [LARGE SCALE GENOMIC DNA]</scope>
    <source>
        <strain evidence="17 18">H53214</strain>
    </source>
</reference>
<dbReference type="SUPFAM" id="SSF101353">
    <property type="entry name" value="Putative anticodon-binding domain of alanyl-tRNA synthetase (AlaRS)"/>
    <property type="match status" value="1"/>
</dbReference>
<dbReference type="AlphaFoldDB" id="A0A096BKU8"/>
<feature type="binding site" evidence="14">
    <location>
        <position position="672"/>
    </location>
    <ligand>
        <name>Zn(2+)</name>
        <dbReference type="ChEBI" id="CHEBI:29105"/>
    </ligand>
</feature>
<dbReference type="SMART" id="SM00863">
    <property type="entry name" value="tRNA_SAD"/>
    <property type="match status" value="1"/>
</dbReference>
<dbReference type="InterPro" id="IPR050058">
    <property type="entry name" value="Ala-tRNA_ligase"/>
</dbReference>
<dbReference type="Gene3D" id="3.30.930.10">
    <property type="entry name" value="Bira Bifunctional Protein, Domain 2"/>
    <property type="match status" value="1"/>
</dbReference>
<feature type="binding site" evidence="14">
    <location>
        <position position="570"/>
    </location>
    <ligand>
        <name>Zn(2+)</name>
        <dbReference type="ChEBI" id="CHEBI:29105"/>
    </ligand>
</feature>
<dbReference type="PANTHER" id="PTHR11777:SF9">
    <property type="entry name" value="ALANINE--TRNA LIGASE, CYTOPLASMIC"/>
    <property type="match status" value="1"/>
</dbReference>
<dbReference type="NCBIfam" id="TIGR00344">
    <property type="entry name" value="alaS"/>
    <property type="match status" value="1"/>
</dbReference>
<name>A0A096BKU8_9FIRM</name>
<evidence type="ECO:0000313" key="18">
    <source>
        <dbReference type="Proteomes" id="UP000029622"/>
    </source>
</evidence>
<comment type="domain">
    <text evidence="14">Consists of three domains; the N-terminal catalytic domain, the editing domain and the C-terminal C-Ala domain. The editing domain removes incorrectly charged amino acids, while the C-Ala domain, along with tRNA(Ala), serves as a bridge to cooperatively bring together the editing and aminoacylation centers thus stimulating deacylation of misacylated tRNAs.</text>
</comment>
<evidence type="ECO:0000256" key="5">
    <source>
        <dbReference type="ARBA" id="ARBA00022723"/>
    </source>
</evidence>
<dbReference type="InterPro" id="IPR018165">
    <property type="entry name" value="Ala-tRNA-synth_IIc_core"/>
</dbReference>
<organism evidence="17 18">
    <name type="scientific">Caloranaerobacter azorensis H53214</name>
    <dbReference type="NCBI Taxonomy" id="1156417"/>
    <lineage>
        <taxon>Bacteria</taxon>
        <taxon>Bacillati</taxon>
        <taxon>Bacillota</taxon>
        <taxon>Tissierellia</taxon>
        <taxon>Tissierellales</taxon>
        <taxon>Thermohalobacteraceae</taxon>
        <taxon>Caloranaerobacter</taxon>
    </lineage>
</organism>
<comment type="catalytic activity">
    <reaction evidence="13 14">
        <text>tRNA(Ala) + L-alanine + ATP = L-alanyl-tRNA(Ala) + AMP + diphosphate</text>
        <dbReference type="Rhea" id="RHEA:12540"/>
        <dbReference type="Rhea" id="RHEA-COMP:9657"/>
        <dbReference type="Rhea" id="RHEA-COMP:9923"/>
        <dbReference type="ChEBI" id="CHEBI:30616"/>
        <dbReference type="ChEBI" id="CHEBI:33019"/>
        <dbReference type="ChEBI" id="CHEBI:57972"/>
        <dbReference type="ChEBI" id="CHEBI:78442"/>
        <dbReference type="ChEBI" id="CHEBI:78497"/>
        <dbReference type="ChEBI" id="CHEBI:456215"/>
        <dbReference type="EC" id="6.1.1.7"/>
    </reaction>
</comment>
<evidence type="ECO:0000256" key="8">
    <source>
        <dbReference type="ARBA" id="ARBA00022840"/>
    </source>
</evidence>
<dbReference type="GO" id="GO:0006419">
    <property type="term" value="P:alanyl-tRNA aminoacylation"/>
    <property type="evidence" value="ECO:0007669"/>
    <property type="project" value="UniProtKB-UniRule"/>
</dbReference>
<evidence type="ECO:0000256" key="6">
    <source>
        <dbReference type="ARBA" id="ARBA00022741"/>
    </source>
</evidence>
<dbReference type="InterPro" id="IPR018163">
    <property type="entry name" value="Thr/Ala-tRNA-synth_IIc_edit"/>
</dbReference>
<dbReference type="Gene3D" id="6.10.250.550">
    <property type="match status" value="1"/>
</dbReference>
<evidence type="ECO:0000313" key="17">
    <source>
        <dbReference type="EMBL" id="KGG81472.1"/>
    </source>
</evidence>
<evidence type="ECO:0000256" key="12">
    <source>
        <dbReference type="ARBA" id="ARBA00024779"/>
    </source>
</evidence>
<dbReference type="FunFam" id="3.10.310.40:FF:000001">
    <property type="entry name" value="Alanine--tRNA ligase"/>
    <property type="match status" value="1"/>
</dbReference>
<dbReference type="PRINTS" id="PR00980">
    <property type="entry name" value="TRNASYNTHALA"/>
</dbReference>
<dbReference type="Pfam" id="PF01411">
    <property type="entry name" value="tRNA-synt_2c"/>
    <property type="match status" value="1"/>
</dbReference>
<evidence type="ECO:0000259" key="16">
    <source>
        <dbReference type="PROSITE" id="PS50860"/>
    </source>
</evidence>
<dbReference type="InterPro" id="IPR018164">
    <property type="entry name" value="Ala-tRNA-synth_IIc_N"/>
</dbReference>
<dbReference type="InterPro" id="IPR002318">
    <property type="entry name" value="Ala-tRNA-lgiase_IIc"/>
</dbReference>
<dbReference type="RefSeq" id="WP_035161253.1">
    <property type="nucleotide sequence ID" value="NZ_AZTB01000001.1"/>
</dbReference>
<keyword evidence="8 14" id="KW-0067">ATP-binding</keyword>
<evidence type="ECO:0000256" key="15">
    <source>
        <dbReference type="SAM" id="Coils"/>
    </source>
</evidence>
<keyword evidence="9 14" id="KW-0694">RNA-binding</keyword>
<dbReference type="FunFam" id="3.30.930.10:FF:000004">
    <property type="entry name" value="Alanine--tRNA ligase"/>
    <property type="match status" value="1"/>
</dbReference>
<comment type="caution">
    <text evidence="17">The sequence shown here is derived from an EMBL/GenBank/DDBJ whole genome shotgun (WGS) entry which is preliminary data.</text>
</comment>
<dbReference type="InterPro" id="IPR018162">
    <property type="entry name" value="Ala-tRNA-ligase_IIc_anticod-bd"/>
</dbReference>